<evidence type="ECO:0000313" key="3">
    <source>
        <dbReference type="Proteomes" id="UP001189429"/>
    </source>
</evidence>
<proteinExistence type="predicted"/>
<reference evidence="2" key="1">
    <citation type="submission" date="2023-10" db="EMBL/GenBank/DDBJ databases">
        <authorList>
            <person name="Chen Y."/>
            <person name="Shah S."/>
            <person name="Dougan E. K."/>
            <person name="Thang M."/>
            <person name="Chan C."/>
        </authorList>
    </citation>
    <scope>NUCLEOTIDE SEQUENCE [LARGE SCALE GENOMIC DNA]</scope>
</reference>
<dbReference type="Proteomes" id="UP001189429">
    <property type="component" value="Unassembled WGS sequence"/>
</dbReference>
<accession>A0ABN9UMX8</accession>
<name>A0ABN9UMX8_9DINO</name>
<keyword evidence="3" id="KW-1185">Reference proteome</keyword>
<dbReference type="EMBL" id="CAUYUJ010016040">
    <property type="protein sequence ID" value="CAK0861077.1"/>
    <property type="molecule type" value="Genomic_DNA"/>
</dbReference>
<feature type="compositionally biased region" description="Basic and acidic residues" evidence="1">
    <location>
        <begin position="51"/>
        <end position="65"/>
    </location>
</feature>
<evidence type="ECO:0000313" key="2">
    <source>
        <dbReference type="EMBL" id="CAK0861077.1"/>
    </source>
</evidence>
<organism evidence="2 3">
    <name type="scientific">Prorocentrum cordatum</name>
    <dbReference type="NCBI Taxonomy" id="2364126"/>
    <lineage>
        <taxon>Eukaryota</taxon>
        <taxon>Sar</taxon>
        <taxon>Alveolata</taxon>
        <taxon>Dinophyceae</taxon>
        <taxon>Prorocentrales</taxon>
        <taxon>Prorocentraceae</taxon>
        <taxon>Prorocentrum</taxon>
    </lineage>
</organism>
<feature type="non-terminal residue" evidence="2">
    <location>
        <position position="155"/>
    </location>
</feature>
<evidence type="ECO:0000256" key="1">
    <source>
        <dbReference type="SAM" id="MobiDB-lite"/>
    </source>
</evidence>
<feature type="region of interest" description="Disordered" evidence="1">
    <location>
        <begin position="47"/>
        <end position="145"/>
    </location>
</feature>
<protein>
    <submittedName>
        <fullName evidence="2">Uncharacterized protein</fullName>
    </submittedName>
</protein>
<comment type="caution">
    <text evidence="2">The sequence shown here is derived from an EMBL/GenBank/DDBJ whole genome shotgun (WGS) entry which is preliminary data.</text>
</comment>
<feature type="compositionally biased region" description="Acidic residues" evidence="1">
    <location>
        <begin position="99"/>
        <end position="109"/>
    </location>
</feature>
<sequence>MLRPQLERAARNYCFGLKYLLKDTKITDSSPHEVSAGGEPALAATVAGNAAKKEWHREARARGDAGKAAAPGDLEVEDDSCLAGDADGTPSSVAAAGEKDDDEEPEEDRECSVVVHEPPAGELGAVEPLDEEELPSKGSAEHASGNCRRCNFFPK</sequence>
<gene>
    <name evidence="2" type="ORF">PCOR1329_LOCUS49867</name>
</gene>